<dbReference type="AlphaFoldDB" id="E0TDB1"/>
<name>E0TDB1_PARBH</name>
<organism evidence="2 3">
    <name type="scientific">Parvularcula bermudensis (strain ATCC BAA-594 / HTCC2503 / KCTC 12087)</name>
    <dbReference type="NCBI Taxonomy" id="314260"/>
    <lineage>
        <taxon>Bacteria</taxon>
        <taxon>Pseudomonadati</taxon>
        <taxon>Pseudomonadota</taxon>
        <taxon>Alphaproteobacteria</taxon>
        <taxon>Parvularculales</taxon>
        <taxon>Parvularculaceae</taxon>
        <taxon>Parvularcula</taxon>
    </lineage>
</organism>
<dbReference type="InterPro" id="IPR038740">
    <property type="entry name" value="BioF2-like_GNAT_dom"/>
</dbReference>
<dbReference type="EMBL" id="CP002156">
    <property type="protein sequence ID" value="ADM09934.1"/>
    <property type="molecule type" value="Genomic_DNA"/>
</dbReference>
<reference evidence="3" key="1">
    <citation type="submission" date="2010-08" db="EMBL/GenBank/DDBJ databases">
        <title>Genome sequence of Parvularcula bermudensis HTCC2503.</title>
        <authorList>
            <person name="Kang D.-M."/>
            <person name="Oh H.-M."/>
            <person name="Cho J.-C."/>
        </authorList>
    </citation>
    <scope>NUCLEOTIDE SEQUENCE [LARGE SCALE GENOMIC DNA]</scope>
    <source>
        <strain evidence="3">ATCC BAA-594 / HTCC2503 / KCTC 12087</strain>
    </source>
</reference>
<evidence type="ECO:0000259" key="1">
    <source>
        <dbReference type="Pfam" id="PF13480"/>
    </source>
</evidence>
<dbReference type="KEGG" id="pbr:PB2503_09404"/>
<reference evidence="2 3" key="2">
    <citation type="journal article" date="2011" name="J. Bacteriol.">
        <title>Complete genome sequence of strain HTCC2503T of Parvularcula bermudensis, the type species of the order "Parvularculales" in the class Alphaproteobacteria.</title>
        <authorList>
            <person name="Oh H.M."/>
            <person name="Kang I."/>
            <person name="Vergin K.L."/>
            <person name="Kang D."/>
            <person name="Rhee K.H."/>
            <person name="Giovannoni S.J."/>
            <person name="Cho J.C."/>
        </authorList>
    </citation>
    <scope>NUCLEOTIDE SEQUENCE [LARGE SCALE GENOMIC DNA]</scope>
    <source>
        <strain evidence="3">ATCC BAA-594 / HTCC2503 / KCTC 12087</strain>
    </source>
</reference>
<feature type="domain" description="BioF2-like acetyltransferase" evidence="1">
    <location>
        <begin position="178"/>
        <end position="301"/>
    </location>
</feature>
<protein>
    <recommendedName>
        <fullName evidence="1">BioF2-like acetyltransferase domain-containing protein</fullName>
    </recommendedName>
</protein>
<dbReference type="STRING" id="314260.PB2503_09404"/>
<dbReference type="SUPFAM" id="SSF55729">
    <property type="entry name" value="Acyl-CoA N-acyltransferases (Nat)"/>
    <property type="match status" value="1"/>
</dbReference>
<sequence length="376" mass="41583">MILTITVRMISKAEITPSLRGAWRDLADKALWPNPFFRPGMLEAALIHLDPTGTVHLLVVEEGGEWLALMPVRRRRGIAKLPLAYLKIWQPPHMYNGTPLVRRGALKPVRSALAAWLDGRPLGARFFRLTAVTEEVAAAWAHLGGSPRTYVQQRVRCRACLVPGTTFDDHLSARYSGKKRKQFRRLAKRLGEEGEMRFDEGPPTPALIETYLTLEAAGWKGVKSEGHALLSDPNEAAFFRAAMATAEEGTSVLTLRLSGAPIALLIILRHGGGWSLFKTTYDEAYGPYSPGVQLLLEATRRFLIAGDAGEGDLYDSCAKPDHTVMNGMWEQRLVVMDLEMSTGAVIDRMALALAAQLGAMRHRLTTMIKKRTHGLP</sequence>
<gene>
    <name evidence="2" type="ordered locus">PB2503_09404</name>
</gene>
<keyword evidence="3" id="KW-1185">Reference proteome</keyword>
<evidence type="ECO:0000313" key="3">
    <source>
        <dbReference type="Proteomes" id="UP000001302"/>
    </source>
</evidence>
<evidence type="ECO:0000313" key="2">
    <source>
        <dbReference type="EMBL" id="ADM09934.1"/>
    </source>
</evidence>
<proteinExistence type="predicted"/>
<dbReference type="InterPro" id="IPR016181">
    <property type="entry name" value="Acyl_CoA_acyltransferase"/>
</dbReference>
<dbReference type="Proteomes" id="UP000001302">
    <property type="component" value="Chromosome"/>
</dbReference>
<accession>E0TDB1</accession>
<dbReference type="HOGENOM" id="CLU_051159_1_0_5"/>
<dbReference type="eggNOG" id="COG5653">
    <property type="taxonomic scope" value="Bacteria"/>
</dbReference>
<dbReference type="Pfam" id="PF13480">
    <property type="entry name" value="Acetyltransf_6"/>
    <property type="match status" value="1"/>
</dbReference>